<evidence type="ECO:0000313" key="13">
    <source>
        <dbReference type="Proteomes" id="UP000650524"/>
    </source>
</evidence>
<dbReference type="Gene3D" id="1.10.287.180">
    <property type="entry name" value="Transcription elongation factor, GreA/GreB, N-terminal domain"/>
    <property type="match status" value="1"/>
</dbReference>
<dbReference type="PANTHER" id="PTHR30437">
    <property type="entry name" value="TRANSCRIPTION ELONGATION FACTOR GREA"/>
    <property type="match status" value="1"/>
</dbReference>
<dbReference type="InterPro" id="IPR022691">
    <property type="entry name" value="Tscrpt_elong_fac_GreA/B_N"/>
</dbReference>
<dbReference type="GO" id="GO:0003746">
    <property type="term" value="F:translation elongation factor activity"/>
    <property type="evidence" value="ECO:0007669"/>
    <property type="project" value="UniProtKB-KW"/>
</dbReference>
<dbReference type="NCBIfam" id="NF001261">
    <property type="entry name" value="PRK00226.1-2"/>
    <property type="match status" value="1"/>
</dbReference>
<comment type="function">
    <text evidence="6 8 9">Necessary for efficient RNA polymerase transcription elongation past template-encoded arresting sites. The arresting sites in DNA have the property of trapping a certain fraction of elongating RNA polymerases that pass through, resulting in locked ternary complexes. Cleavage of the nascent transcript by cleavage factors such as GreA or GreB allows the resumption of elongation from the new 3'terminus. GreA releases sequences of 2 to 3 nucleotides.</text>
</comment>
<evidence type="ECO:0000313" key="12">
    <source>
        <dbReference type="EMBL" id="MBC8176168.1"/>
    </source>
</evidence>
<evidence type="ECO:0000259" key="10">
    <source>
        <dbReference type="Pfam" id="PF01272"/>
    </source>
</evidence>
<keyword evidence="8" id="KW-0175">Coiled coil</keyword>
<dbReference type="InterPro" id="IPR006359">
    <property type="entry name" value="Tscrpt_elong_fac_GreA"/>
</dbReference>
<gene>
    <name evidence="8 12" type="primary">greA</name>
    <name evidence="12" type="ORF">H8E19_02085</name>
</gene>
<dbReference type="InterPro" id="IPR036805">
    <property type="entry name" value="Tscrpt_elong_fac_GreA/B_N_sf"/>
</dbReference>
<keyword evidence="12" id="KW-0648">Protein biosynthesis</keyword>
<evidence type="ECO:0000256" key="4">
    <source>
        <dbReference type="ARBA" id="ARBA00023125"/>
    </source>
</evidence>
<dbReference type="Pfam" id="PF01272">
    <property type="entry name" value="GreA_GreB"/>
    <property type="match status" value="1"/>
</dbReference>
<comment type="caution">
    <text evidence="12">The sequence shown here is derived from an EMBL/GenBank/DDBJ whole genome shotgun (WGS) entry which is preliminary data.</text>
</comment>
<evidence type="ECO:0000256" key="2">
    <source>
        <dbReference type="ARBA" id="ARBA00013729"/>
    </source>
</evidence>
<feature type="domain" description="Transcription elongation factor GreA/GreB N-terminal" evidence="11">
    <location>
        <begin position="5"/>
        <end position="74"/>
    </location>
</feature>
<evidence type="ECO:0000256" key="5">
    <source>
        <dbReference type="ARBA" id="ARBA00023163"/>
    </source>
</evidence>
<name>A0A8J6T7A2_9DELT</name>
<dbReference type="PANTHER" id="PTHR30437:SF4">
    <property type="entry name" value="TRANSCRIPTION ELONGATION FACTOR GREA"/>
    <property type="match status" value="1"/>
</dbReference>
<feature type="coiled-coil region" evidence="8">
    <location>
        <begin position="4"/>
        <end position="31"/>
    </location>
</feature>
<dbReference type="InterPro" id="IPR028624">
    <property type="entry name" value="Tscrpt_elong_fac_GreA/B"/>
</dbReference>
<dbReference type="PROSITE" id="PS00829">
    <property type="entry name" value="GREAB_1"/>
    <property type="match status" value="1"/>
</dbReference>
<organism evidence="12 13">
    <name type="scientific">Candidatus Desulfacyla euxinica</name>
    <dbReference type="NCBI Taxonomy" id="2841693"/>
    <lineage>
        <taxon>Bacteria</taxon>
        <taxon>Deltaproteobacteria</taxon>
        <taxon>Candidatus Desulfacyla</taxon>
    </lineage>
</organism>
<evidence type="ECO:0000256" key="9">
    <source>
        <dbReference type="RuleBase" id="RU000556"/>
    </source>
</evidence>
<protein>
    <recommendedName>
        <fullName evidence="2 8">Transcription elongation factor GreA</fullName>
    </recommendedName>
    <alternativeName>
        <fullName evidence="7 8">Transcript cleavage factor GreA</fullName>
    </alternativeName>
</protein>
<dbReference type="InterPro" id="IPR001437">
    <property type="entry name" value="Tscrpt_elong_fac_GreA/B_C"/>
</dbReference>
<dbReference type="SUPFAM" id="SSF54534">
    <property type="entry name" value="FKBP-like"/>
    <property type="match status" value="1"/>
</dbReference>
<dbReference type="Gene3D" id="3.10.50.30">
    <property type="entry name" value="Transcription elongation factor, GreA/GreB, C-terminal domain"/>
    <property type="match status" value="1"/>
</dbReference>
<evidence type="ECO:0000256" key="8">
    <source>
        <dbReference type="HAMAP-Rule" id="MF_00105"/>
    </source>
</evidence>
<dbReference type="GO" id="GO:0070063">
    <property type="term" value="F:RNA polymerase binding"/>
    <property type="evidence" value="ECO:0007669"/>
    <property type="project" value="InterPro"/>
</dbReference>
<sequence>MEKMPITKEGLEKLKEELAHLEKEEKPKNIRAISEARSHGDISENAEYHAAKERQSFLAGRINELKMAIGQAEVIDIDEGPTDRVVFGRTVLLYDIQAEEEVSYQLVGHYESAPENGRISIQSPLGRGLIGMRVGDEVKITIPRGEQEFEILEIR</sequence>
<feature type="domain" description="Transcription elongation factor GreA/GreB C-terminal" evidence="10">
    <location>
        <begin position="81"/>
        <end position="155"/>
    </location>
</feature>
<dbReference type="Proteomes" id="UP000650524">
    <property type="component" value="Unassembled WGS sequence"/>
</dbReference>
<dbReference type="HAMAP" id="MF_00105">
    <property type="entry name" value="GreA_GreB"/>
    <property type="match status" value="1"/>
</dbReference>
<keyword evidence="5 8" id="KW-0804">Transcription</keyword>
<keyword evidence="3 8" id="KW-0805">Transcription regulation</keyword>
<evidence type="ECO:0000256" key="3">
    <source>
        <dbReference type="ARBA" id="ARBA00023015"/>
    </source>
</evidence>
<dbReference type="InterPro" id="IPR036953">
    <property type="entry name" value="GreA/GreB_C_sf"/>
</dbReference>
<dbReference type="GO" id="GO:0032784">
    <property type="term" value="P:regulation of DNA-templated transcription elongation"/>
    <property type="evidence" value="ECO:0007669"/>
    <property type="project" value="UniProtKB-UniRule"/>
</dbReference>
<dbReference type="EMBL" id="JACNJD010000102">
    <property type="protein sequence ID" value="MBC8176168.1"/>
    <property type="molecule type" value="Genomic_DNA"/>
</dbReference>
<dbReference type="SUPFAM" id="SSF46557">
    <property type="entry name" value="GreA transcript cleavage protein, N-terminal domain"/>
    <property type="match status" value="1"/>
</dbReference>
<proteinExistence type="inferred from homology"/>
<evidence type="ECO:0000256" key="1">
    <source>
        <dbReference type="ARBA" id="ARBA00008213"/>
    </source>
</evidence>
<dbReference type="Pfam" id="PF03449">
    <property type="entry name" value="GreA_GreB_N"/>
    <property type="match status" value="1"/>
</dbReference>
<dbReference type="InterPro" id="IPR023459">
    <property type="entry name" value="Tscrpt_elong_fac_GreA/B_fam"/>
</dbReference>
<dbReference type="FunFam" id="1.10.287.180:FF:000001">
    <property type="entry name" value="Transcription elongation factor GreA"/>
    <property type="match status" value="1"/>
</dbReference>
<dbReference type="AlphaFoldDB" id="A0A8J6T7A2"/>
<dbReference type="PROSITE" id="PS00830">
    <property type="entry name" value="GREAB_2"/>
    <property type="match status" value="1"/>
</dbReference>
<keyword evidence="4 8" id="KW-0238">DNA-binding</keyword>
<evidence type="ECO:0000256" key="6">
    <source>
        <dbReference type="ARBA" id="ARBA00024916"/>
    </source>
</evidence>
<dbReference type="FunFam" id="3.10.50.30:FF:000001">
    <property type="entry name" value="Transcription elongation factor GreA"/>
    <property type="match status" value="1"/>
</dbReference>
<accession>A0A8J6T7A2</accession>
<dbReference type="GO" id="GO:0006354">
    <property type="term" value="P:DNA-templated transcription elongation"/>
    <property type="evidence" value="ECO:0007669"/>
    <property type="project" value="TreeGrafter"/>
</dbReference>
<reference evidence="12 13" key="1">
    <citation type="submission" date="2020-08" db="EMBL/GenBank/DDBJ databases">
        <title>Bridging the membrane lipid divide: bacteria of the FCB group superphylum have the potential to synthesize archaeal ether lipids.</title>
        <authorList>
            <person name="Villanueva L."/>
            <person name="Von Meijenfeldt F.A.B."/>
            <person name="Westbye A.B."/>
            <person name="Yadav S."/>
            <person name="Hopmans E.C."/>
            <person name="Dutilh B.E."/>
            <person name="Sinninghe Damste J.S."/>
        </authorList>
    </citation>
    <scope>NUCLEOTIDE SEQUENCE [LARGE SCALE GENOMIC DNA]</scope>
    <source>
        <strain evidence="12">NIOZ-UU27</strain>
    </source>
</reference>
<dbReference type="PIRSF" id="PIRSF006092">
    <property type="entry name" value="GreA_GreB"/>
    <property type="match status" value="1"/>
</dbReference>
<evidence type="ECO:0000259" key="11">
    <source>
        <dbReference type="Pfam" id="PF03449"/>
    </source>
</evidence>
<dbReference type="NCBIfam" id="TIGR01462">
    <property type="entry name" value="greA"/>
    <property type="match status" value="1"/>
</dbReference>
<dbReference type="GO" id="GO:0003677">
    <property type="term" value="F:DNA binding"/>
    <property type="evidence" value="ECO:0007669"/>
    <property type="project" value="UniProtKB-UniRule"/>
</dbReference>
<dbReference type="InterPro" id="IPR018151">
    <property type="entry name" value="TF_GreA/GreB_CS"/>
</dbReference>
<comment type="similarity">
    <text evidence="1 8 9">Belongs to the GreA/GreB family.</text>
</comment>
<dbReference type="NCBIfam" id="NF001263">
    <property type="entry name" value="PRK00226.1-4"/>
    <property type="match status" value="1"/>
</dbReference>
<evidence type="ECO:0000256" key="7">
    <source>
        <dbReference type="ARBA" id="ARBA00030776"/>
    </source>
</evidence>
<keyword evidence="12" id="KW-0251">Elongation factor</keyword>